<dbReference type="Gene3D" id="3.40.1670.10">
    <property type="entry name" value="UbiD C-terminal domain-like"/>
    <property type="match status" value="1"/>
</dbReference>
<comment type="caution">
    <text evidence="4">The sequence shown here is derived from an EMBL/GenBank/DDBJ whole genome shotgun (WGS) entry which is preliminary data.</text>
</comment>
<reference evidence="4 5" key="1">
    <citation type="submission" date="2020-10" db="EMBL/GenBank/DDBJ databases">
        <title>Connecting structure to function with the recovery of over 1000 high-quality activated sludge metagenome-assembled genomes encoding full-length rRNA genes using long-read sequencing.</title>
        <authorList>
            <person name="Singleton C.M."/>
            <person name="Petriglieri F."/>
            <person name="Kristensen J.M."/>
            <person name="Kirkegaard R.H."/>
            <person name="Michaelsen T.Y."/>
            <person name="Andersen M.H."/>
            <person name="Karst S.M."/>
            <person name="Dueholm M.S."/>
            <person name="Nielsen P.H."/>
            <person name="Albertsen M."/>
        </authorList>
    </citation>
    <scope>NUCLEOTIDE SEQUENCE [LARGE SCALE GENOMIC DNA]</scope>
    <source>
        <strain evidence="4">Ribe_18-Q3-R11-54_MAXAC.273</strain>
    </source>
</reference>
<dbReference type="PANTHER" id="PTHR30108">
    <property type="entry name" value="3-OCTAPRENYL-4-HYDROXYBENZOATE CARBOXY-LYASE-RELATED"/>
    <property type="match status" value="1"/>
</dbReference>
<dbReference type="EMBL" id="JADKGY010000001">
    <property type="protein sequence ID" value="MBK9981561.1"/>
    <property type="molecule type" value="Genomic_DNA"/>
</dbReference>
<organism evidence="4 5">
    <name type="scientific">Candidatus Opimibacter skivensis</name>
    <dbReference type="NCBI Taxonomy" id="2982028"/>
    <lineage>
        <taxon>Bacteria</taxon>
        <taxon>Pseudomonadati</taxon>
        <taxon>Bacteroidota</taxon>
        <taxon>Saprospiria</taxon>
        <taxon>Saprospirales</taxon>
        <taxon>Saprospiraceae</taxon>
        <taxon>Candidatus Opimibacter</taxon>
    </lineage>
</organism>
<dbReference type="AlphaFoldDB" id="A0A9D7ST73"/>
<dbReference type="Pfam" id="PF20695">
    <property type="entry name" value="UbiD_N"/>
    <property type="match status" value="1"/>
</dbReference>
<feature type="domain" description="3-octaprenyl-4-hydroxybenzoate carboxy-lyase-like N-terminal" evidence="2">
    <location>
        <begin position="15"/>
        <end position="85"/>
    </location>
</feature>
<protein>
    <submittedName>
        <fullName evidence="4">UbiD family decarboxylase</fullName>
    </submittedName>
</protein>
<dbReference type="PANTHER" id="PTHR30108:SF7">
    <property type="entry name" value="3-POLYPRENYL-4-HYDROXYBENZOATE DECARBOXYLASE"/>
    <property type="match status" value="1"/>
</dbReference>
<dbReference type="Pfam" id="PF01977">
    <property type="entry name" value="UbiD"/>
    <property type="match status" value="1"/>
</dbReference>
<feature type="domain" description="3-octaprenyl-4-hydroxybenzoate carboxy-lyase-like C-terminal" evidence="3">
    <location>
        <begin position="322"/>
        <end position="455"/>
    </location>
</feature>
<proteinExistence type="predicted"/>
<evidence type="ECO:0000259" key="1">
    <source>
        <dbReference type="Pfam" id="PF01977"/>
    </source>
</evidence>
<accession>A0A9D7ST73</accession>
<dbReference type="GO" id="GO:0016831">
    <property type="term" value="F:carboxy-lyase activity"/>
    <property type="evidence" value="ECO:0007669"/>
    <property type="project" value="InterPro"/>
</dbReference>
<sequence length="612" mass="68885">MAYSSLHQCVEDLSSDQLLRIQDEVDPYLEMAEIHRRVFDAGGPALLFEKVKGSPFRALSNLYGTKERTAFLFRNTLDQVQDLIRLKADPGDLLRHPFTYAGIPLTALKGLPLRAKWNRPILKGMTKLSLLPQVVCWPEDGGAFITLPQVLSLPPGDTTISHSNIGMYRIQISGNEYIRDAEAGMHYQLHRGIGVHHTLYNQSGGEFKISIFIGGPPSHSFAAIMPLPENLSEVTFAGLLGGRRFRYFWKDGYILSADADFCITGTVRINEKKPEGPFGDHLGYYSLKHDFPVLDIKNIYHRKNPIWHFTVVGRPPQEDSNFGWLIHQLVEPLAPTEFPGLKEVHAVDAAGVHPLLLAIGRERYMPFREPVPEELLTIANHLLGKGQTSLAKYLFIACDEDDPHLSTHRIPEFFQHVLSRIDLSRDLHFQTRTTIDTLDYSGDGWNSGSKLVIAARGPVRRKLSNEVPAHILLPSSCKKMELIMPGVLAISFDPFSDYNSAKKEIELLCQSILQLDLEQWPLWILTEESTWMSAQINNFLWATFTRSNPAKDIYGAGAEVIDKHWSCQSPLIIDARIKTHHAPVLESDPRVSQKVDKMFAKGGMLYAKVKGL</sequence>
<dbReference type="SUPFAM" id="SSF143968">
    <property type="entry name" value="UbiD C-terminal domain-like"/>
    <property type="match status" value="2"/>
</dbReference>
<evidence type="ECO:0000259" key="2">
    <source>
        <dbReference type="Pfam" id="PF20695"/>
    </source>
</evidence>
<dbReference type="InterPro" id="IPR048304">
    <property type="entry name" value="UbiD_Rift_dom"/>
</dbReference>
<evidence type="ECO:0000313" key="5">
    <source>
        <dbReference type="Proteomes" id="UP000808337"/>
    </source>
</evidence>
<feature type="domain" description="3-octaprenyl-4-hydroxybenzoate carboxy-lyase-like Rift-related" evidence="1">
    <location>
        <begin position="126"/>
        <end position="315"/>
    </location>
</feature>
<dbReference type="InterPro" id="IPR002830">
    <property type="entry name" value="UbiD"/>
</dbReference>
<evidence type="ECO:0000313" key="4">
    <source>
        <dbReference type="EMBL" id="MBK9981561.1"/>
    </source>
</evidence>
<dbReference type="Proteomes" id="UP000808337">
    <property type="component" value="Unassembled WGS sequence"/>
</dbReference>
<evidence type="ECO:0000259" key="3">
    <source>
        <dbReference type="Pfam" id="PF20696"/>
    </source>
</evidence>
<dbReference type="GO" id="GO:0005737">
    <property type="term" value="C:cytoplasm"/>
    <property type="evidence" value="ECO:0007669"/>
    <property type="project" value="TreeGrafter"/>
</dbReference>
<name>A0A9D7ST73_9BACT</name>
<dbReference type="InterPro" id="IPR049381">
    <property type="entry name" value="UbiD-like_C"/>
</dbReference>
<gene>
    <name evidence="4" type="ORF">IPP15_03905</name>
</gene>
<dbReference type="SUPFAM" id="SSF50475">
    <property type="entry name" value="FMN-binding split barrel"/>
    <property type="match status" value="1"/>
</dbReference>
<dbReference type="Pfam" id="PF20696">
    <property type="entry name" value="UbiD_C"/>
    <property type="match status" value="1"/>
</dbReference>
<dbReference type="InterPro" id="IPR049383">
    <property type="entry name" value="UbiD-like_N"/>
</dbReference>